<dbReference type="GO" id="GO:0016740">
    <property type="term" value="F:transferase activity"/>
    <property type="evidence" value="ECO:0007669"/>
    <property type="project" value="UniProtKB-KW"/>
</dbReference>
<organism evidence="12 13">
    <name type="scientific">Patella caerulea</name>
    <name type="common">Rayed Mediterranean limpet</name>
    <dbReference type="NCBI Taxonomy" id="87958"/>
    <lineage>
        <taxon>Eukaryota</taxon>
        <taxon>Metazoa</taxon>
        <taxon>Spiralia</taxon>
        <taxon>Lophotrochozoa</taxon>
        <taxon>Mollusca</taxon>
        <taxon>Gastropoda</taxon>
        <taxon>Patellogastropoda</taxon>
        <taxon>Patelloidea</taxon>
        <taxon>Patellidae</taxon>
        <taxon>Patella</taxon>
    </lineage>
</organism>
<evidence type="ECO:0000256" key="10">
    <source>
        <dbReference type="SAM" id="Phobius"/>
    </source>
</evidence>
<accession>A0AAN8PY01</accession>
<evidence type="ECO:0000313" key="13">
    <source>
        <dbReference type="Proteomes" id="UP001347796"/>
    </source>
</evidence>
<dbReference type="PROSITE" id="PS51292">
    <property type="entry name" value="ZF_RING_CH"/>
    <property type="match status" value="1"/>
</dbReference>
<keyword evidence="7" id="KW-0862">Zinc</keyword>
<feature type="transmembrane region" description="Helical" evidence="10">
    <location>
        <begin position="128"/>
        <end position="153"/>
    </location>
</feature>
<proteinExistence type="predicted"/>
<evidence type="ECO:0000256" key="4">
    <source>
        <dbReference type="ARBA" id="ARBA00022723"/>
    </source>
</evidence>
<evidence type="ECO:0000256" key="5">
    <source>
        <dbReference type="ARBA" id="ARBA00022771"/>
    </source>
</evidence>
<keyword evidence="13" id="KW-1185">Reference proteome</keyword>
<dbReference type="Gene3D" id="3.30.40.10">
    <property type="entry name" value="Zinc/RING finger domain, C3HC4 (zinc finger)"/>
    <property type="match status" value="1"/>
</dbReference>
<evidence type="ECO:0000256" key="9">
    <source>
        <dbReference type="ARBA" id="ARBA00023136"/>
    </source>
</evidence>
<dbReference type="InterPro" id="IPR013083">
    <property type="entry name" value="Znf_RING/FYVE/PHD"/>
</dbReference>
<dbReference type="AlphaFoldDB" id="A0AAN8PY01"/>
<dbReference type="Proteomes" id="UP001347796">
    <property type="component" value="Unassembled WGS sequence"/>
</dbReference>
<dbReference type="PANTHER" id="PTHR46065:SF3">
    <property type="entry name" value="FI20425P1"/>
    <property type="match status" value="1"/>
</dbReference>
<keyword evidence="4" id="KW-0479">Metal-binding</keyword>
<evidence type="ECO:0000256" key="3">
    <source>
        <dbReference type="ARBA" id="ARBA00022692"/>
    </source>
</evidence>
<evidence type="ECO:0000256" key="8">
    <source>
        <dbReference type="ARBA" id="ARBA00022989"/>
    </source>
</evidence>
<protein>
    <recommendedName>
        <fullName evidence="11">RING-CH-type domain-containing protein</fullName>
    </recommendedName>
</protein>
<evidence type="ECO:0000256" key="1">
    <source>
        <dbReference type="ARBA" id="ARBA00004141"/>
    </source>
</evidence>
<keyword evidence="6" id="KW-0833">Ubl conjugation pathway</keyword>
<feature type="transmembrane region" description="Helical" evidence="10">
    <location>
        <begin position="173"/>
        <end position="192"/>
    </location>
</feature>
<keyword evidence="9 10" id="KW-0472">Membrane</keyword>
<dbReference type="CDD" id="cd16495">
    <property type="entry name" value="RING_CH-C4HC3_MARCH"/>
    <property type="match status" value="1"/>
</dbReference>
<dbReference type="InterPro" id="IPR011016">
    <property type="entry name" value="Znf_RING-CH"/>
</dbReference>
<dbReference type="SUPFAM" id="SSF57850">
    <property type="entry name" value="RING/U-box"/>
    <property type="match status" value="1"/>
</dbReference>
<keyword evidence="2" id="KW-0808">Transferase</keyword>
<evidence type="ECO:0000256" key="2">
    <source>
        <dbReference type="ARBA" id="ARBA00022679"/>
    </source>
</evidence>
<dbReference type="PANTHER" id="PTHR46065">
    <property type="entry name" value="E3 UBIQUITIN-PROTEIN LIGASE MARCH 2/3 FAMILY MEMBER"/>
    <property type="match status" value="1"/>
</dbReference>
<evidence type="ECO:0000256" key="6">
    <source>
        <dbReference type="ARBA" id="ARBA00022786"/>
    </source>
</evidence>
<comment type="caution">
    <text evidence="12">The sequence shown here is derived from an EMBL/GenBank/DDBJ whole genome shotgun (WGS) entry which is preliminary data.</text>
</comment>
<feature type="domain" description="RING-CH-type" evidence="11">
    <location>
        <begin position="43"/>
        <end position="109"/>
    </location>
</feature>
<keyword evidence="3 10" id="KW-0812">Transmembrane</keyword>
<evidence type="ECO:0000256" key="7">
    <source>
        <dbReference type="ARBA" id="ARBA00022833"/>
    </source>
</evidence>
<gene>
    <name evidence="12" type="ORF">SNE40_004352</name>
</gene>
<evidence type="ECO:0000313" key="12">
    <source>
        <dbReference type="EMBL" id="KAK6188095.1"/>
    </source>
</evidence>
<comment type="subcellular location">
    <subcellularLocation>
        <location evidence="1">Membrane</location>
        <topology evidence="1">Multi-pass membrane protein</topology>
    </subcellularLocation>
</comment>
<dbReference type="SMART" id="SM00744">
    <property type="entry name" value="RINGv"/>
    <property type="match status" value="1"/>
</dbReference>
<reference evidence="12 13" key="1">
    <citation type="submission" date="2024-01" db="EMBL/GenBank/DDBJ databases">
        <title>The genome of the rayed Mediterranean limpet Patella caerulea (Linnaeus, 1758).</title>
        <authorList>
            <person name="Anh-Thu Weber A."/>
            <person name="Halstead-Nussloch G."/>
        </authorList>
    </citation>
    <scope>NUCLEOTIDE SEQUENCE [LARGE SCALE GENOMIC DNA]</scope>
    <source>
        <strain evidence="12">AATW-2023a</strain>
        <tissue evidence="12">Whole specimen</tissue>
    </source>
</reference>
<evidence type="ECO:0000259" key="11">
    <source>
        <dbReference type="PROSITE" id="PS51292"/>
    </source>
</evidence>
<dbReference type="GO" id="GO:0016020">
    <property type="term" value="C:membrane"/>
    <property type="evidence" value="ECO:0007669"/>
    <property type="project" value="UniProtKB-SubCell"/>
</dbReference>
<sequence length="233" mass="27100">MSEYGSKDLRMEDSDCDDTVSYVSSPNLTPLPIKKFKPPESDAGTDLLPVCRICQLPGDEKEILFAPCRCSGTLRYVHYACLLKWLEILTKKGKRPPHCELCRFHYIRHKRFKFHNWRFPRVNIRDKCLHAIFFFNLLIMVSCAVATALCFLSDKGQVTKYPKNKVELTTEEVITLTCGVMFFVSFFIAMTVEIKAKHTIYKLFTKFITHNTEWQIEPYDKSADLYYGPPQMV</sequence>
<dbReference type="EMBL" id="JAZGQO010000003">
    <property type="protein sequence ID" value="KAK6188095.1"/>
    <property type="molecule type" value="Genomic_DNA"/>
</dbReference>
<dbReference type="Pfam" id="PF12906">
    <property type="entry name" value="RINGv"/>
    <property type="match status" value="1"/>
</dbReference>
<name>A0AAN8PY01_PATCE</name>
<keyword evidence="8 10" id="KW-1133">Transmembrane helix</keyword>
<keyword evidence="5" id="KW-0863">Zinc-finger</keyword>
<dbReference type="GO" id="GO:0008270">
    <property type="term" value="F:zinc ion binding"/>
    <property type="evidence" value="ECO:0007669"/>
    <property type="project" value="UniProtKB-KW"/>
</dbReference>